<dbReference type="Proteomes" id="UP000499080">
    <property type="component" value="Unassembled WGS sequence"/>
</dbReference>
<name>A0A4Y2U4J4_ARAVE</name>
<protein>
    <submittedName>
        <fullName evidence="1">Uncharacterized protein</fullName>
    </submittedName>
</protein>
<sequence length="98" mass="11247">MTLKKKLSKLKDAIEYETNIDENIENELVIGINKHVQDAKCDLISFVQQTLNLFTDNESVRSCFTKQRIIISIEQYLTVLEELSNKTPAEDESDALNL</sequence>
<evidence type="ECO:0000313" key="1">
    <source>
        <dbReference type="EMBL" id="GBO06497.1"/>
    </source>
</evidence>
<keyword evidence="2" id="KW-1185">Reference proteome</keyword>
<proteinExistence type="predicted"/>
<dbReference type="AlphaFoldDB" id="A0A4Y2U4J4"/>
<organism evidence="1 2">
    <name type="scientific">Araneus ventricosus</name>
    <name type="common">Orbweaver spider</name>
    <name type="synonym">Epeira ventricosa</name>
    <dbReference type="NCBI Taxonomy" id="182803"/>
    <lineage>
        <taxon>Eukaryota</taxon>
        <taxon>Metazoa</taxon>
        <taxon>Ecdysozoa</taxon>
        <taxon>Arthropoda</taxon>
        <taxon>Chelicerata</taxon>
        <taxon>Arachnida</taxon>
        <taxon>Araneae</taxon>
        <taxon>Araneomorphae</taxon>
        <taxon>Entelegynae</taxon>
        <taxon>Araneoidea</taxon>
        <taxon>Araneidae</taxon>
        <taxon>Araneus</taxon>
    </lineage>
</organism>
<evidence type="ECO:0000313" key="2">
    <source>
        <dbReference type="Proteomes" id="UP000499080"/>
    </source>
</evidence>
<dbReference type="EMBL" id="BGPR01032802">
    <property type="protein sequence ID" value="GBO06497.1"/>
    <property type="molecule type" value="Genomic_DNA"/>
</dbReference>
<reference evidence="1 2" key="1">
    <citation type="journal article" date="2019" name="Sci. Rep.">
        <title>Orb-weaving spider Araneus ventricosus genome elucidates the spidroin gene catalogue.</title>
        <authorList>
            <person name="Kono N."/>
            <person name="Nakamura H."/>
            <person name="Ohtoshi R."/>
            <person name="Moran D.A.P."/>
            <person name="Shinohara A."/>
            <person name="Yoshida Y."/>
            <person name="Fujiwara M."/>
            <person name="Mori M."/>
            <person name="Tomita M."/>
            <person name="Arakawa K."/>
        </authorList>
    </citation>
    <scope>NUCLEOTIDE SEQUENCE [LARGE SCALE GENOMIC DNA]</scope>
</reference>
<comment type="caution">
    <text evidence="1">The sequence shown here is derived from an EMBL/GenBank/DDBJ whole genome shotgun (WGS) entry which is preliminary data.</text>
</comment>
<gene>
    <name evidence="1" type="ORF">AVEN_72320_1</name>
</gene>
<accession>A0A4Y2U4J4</accession>